<comment type="caution">
    <text evidence="4">The sequence shown here is derived from an EMBL/GenBank/DDBJ whole genome shotgun (WGS) entry which is preliminary data.</text>
</comment>
<proteinExistence type="inferred from homology"/>
<comment type="subcellular location">
    <subcellularLocation>
        <location evidence="1">Cell envelope</location>
    </subcellularLocation>
</comment>
<dbReference type="EMBL" id="BARW01012913">
    <property type="protein sequence ID" value="GAI74325.1"/>
    <property type="molecule type" value="Genomic_DNA"/>
</dbReference>
<reference evidence="4" key="1">
    <citation type="journal article" date="2014" name="Front. Microbiol.">
        <title>High frequency of phylogenetically diverse reductive dehalogenase-homologous genes in deep subseafloor sedimentary metagenomes.</title>
        <authorList>
            <person name="Kawai M."/>
            <person name="Futagami T."/>
            <person name="Toyoda A."/>
            <person name="Takaki Y."/>
            <person name="Nishi S."/>
            <person name="Hori S."/>
            <person name="Arai W."/>
            <person name="Tsubouchi T."/>
            <person name="Morono Y."/>
            <person name="Uchiyama I."/>
            <person name="Ito T."/>
            <person name="Fujiyama A."/>
            <person name="Inagaki F."/>
            <person name="Takami H."/>
        </authorList>
    </citation>
    <scope>NUCLEOTIDE SEQUENCE</scope>
    <source>
        <strain evidence="4">Expedition CK06-06</strain>
    </source>
</reference>
<comment type="similarity">
    <text evidence="2">Belongs to the bacterial solute-binding protein 2 family.</text>
</comment>
<feature type="non-terminal residue" evidence="4">
    <location>
        <position position="1"/>
    </location>
</feature>
<dbReference type="GO" id="GO:0030246">
    <property type="term" value="F:carbohydrate binding"/>
    <property type="evidence" value="ECO:0007669"/>
    <property type="project" value="TreeGrafter"/>
</dbReference>
<sequence>NGPEEALAEGQIEIFDNYLALGVDAIGMAPNDPATVPVLVEEAEGAGVLFLTFDTDAPDSGRPLYIGTDNVEGGKQGADAMLELMGYEGKVALVTGGLTALNLNQRISHNHTHNH</sequence>
<dbReference type="InterPro" id="IPR050555">
    <property type="entry name" value="Bact_Solute-Bind_Prot2"/>
</dbReference>
<dbReference type="Pfam" id="PF13407">
    <property type="entry name" value="Peripla_BP_4"/>
    <property type="match status" value="1"/>
</dbReference>
<accession>X1SFX5</accession>
<dbReference type="PANTHER" id="PTHR30036">
    <property type="entry name" value="D-XYLOSE-BINDING PERIPLASMIC PROTEIN"/>
    <property type="match status" value="1"/>
</dbReference>
<dbReference type="InterPro" id="IPR025997">
    <property type="entry name" value="SBP_2_dom"/>
</dbReference>
<organism evidence="4">
    <name type="scientific">marine sediment metagenome</name>
    <dbReference type="NCBI Taxonomy" id="412755"/>
    <lineage>
        <taxon>unclassified sequences</taxon>
        <taxon>metagenomes</taxon>
        <taxon>ecological metagenomes</taxon>
    </lineage>
</organism>
<dbReference type="Gene3D" id="3.40.50.2300">
    <property type="match status" value="1"/>
</dbReference>
<evidence type="ECO:0000256" key="1">
    <source>
        <dbReference type="ARBA" id="ARBA00004196"/>
    </source>
</evidence>
<dbReference type="GO" id="GO:0030288">
    <property type="term" value="C:outer membrane-bounded periplasmic space"/>
    <property type="evidence" value="ECO:0007669"/>
    <property type="project" value="TreeGrafter"/>
</dbReference>
<name>X1SFX5_9ZZZZ</name>
<dbReference type="AlphaFoldDB" id="X1SFX5"/>
<dbReference type="PANTHER" id="PTHR30036:SF7">
    <property type="entry name" value="ABC TRANSPORTER PERIPLASMIC-BINDING PROTEIN YPHF"/>
    <property type="match status" value="1"/>
</dbReference>
<evidence type="ECO:0000256" key="2">
    <source>
        <dbReference type="ARBA" id="ARBA00007639"/>
    </source>
</evidence>
<protein>
    <recommendedName>
        <fullName evidence="3">Periplasmic binding protein domain-containing protein</fullName>
    </recommendedName>
</protein>
<dbReference type="SUPFAM" id="SSF53822">
    <property type="entry name" value="Periplasmic binding protein-like I"/>
    <property type="match status" value="1"/>
</dbReference>
<evidence type="ECO:0000313" key="4">
    <source>
        <dbReference type="EMBL" id="GAI74325.1"/>
    </source>
</evidence>
<gene>
    <name evidence="4" type="ORF">S12H4_24025</name>
</gene>
<feature type="domain" description="Periplasmic binding protein" evidence="3">
    <location>
        <begin position="2"/>
        <end position="107"/>
    </location>
</feature>
<dbReference type="InterPro" id="IPR028082">
    <property type="entry name" value="Peripla_BP_I"/>
</dbReference>
<evidence type="ECO:0000259" key="3">
    <source>
        <dbReference type="Pfam" id="PF13407"/>
    </source>
</evidence>